<evidence type="ECO:0000259" key="11">
    <source>
        <dbReference type="SMART" id="SM00829"/>
    </source>
</evidence>
<dbReference type="PANTHER" id="PTHR43981">
    <property type="entry name" value="ENOYL-[ACYL-CARRIER-PROTEIN] REDUCTASE, MITOCHONDRIAL"/>
    <property type="match status" value="1"/>
</dbReference>
<dbReference type="InterPro" id="IPR051034">
    <property type="entry name" value="Mito_Enoyl-ACP_Reductase"/>
</dbReference>
<evidence type="ECO:0000256" key="9">
    <source>
        <dbReference type="ARBA" id="ARBA00038963"/>
    </source>
</evidence>
<dbReference type="InterPro" id="IPR013149">
    <property type="entry name" value="ADH-like_C"/>
</dbReference>
<dbReference type="AlphaFoldDB" id="A0A1I2G7K5"/>
<keyword evidence="8" id="KW-0275">Fatty acid biosynthesis</keyword>
<dbReference type="GO" id="GO:0141148">
    <property type="term" value="F:enoyl-[acyl-carrier-protein] reductase (NADPH) activity"/>
    <property type="evidence" value="ECO:0007669"/>
    <property type="project" value="UniProtKB-EC"/>
</dbReference>
<evidence type="ECO:0000256" key="1">
    <source>
        <dbReference type="ARBA" id="ARBA00010371"/>
    </source>
</evidence>
<dbReference type="InterPro" id="IPR013154">
    <property type="entry name" value="ADH-like_N"/>
</dbReference>
<dbReference type="RefSeq" id="WP_096325723.1">
    <property type="nucleotide sequence ID" value="NZ_FOMX01000030.1"/>
</dbReference>
<dbReference type="InterPro" id="IPR036291">
    <property type="entry name" value="NAD(P)-bd_dom_sf"/>
</dbReference>
<dbReference type="OrthoDB" id="9788224at2"/>
<dbReference type="Pfam" id="PF00107">
    <property type="entry name" value="ADH_zinc_N"/>
    <property type="match status" value="1"/>
</dbReference>
<dbReference type="Pfam" id="PF08240">
    <property type="entry name" value="ADH_N"/>
    <property type="match status" value="1"/>
</dbReference>
<dbReference type="CDD" id="cd05282">
    <property type="entry name" value="ETR_like"/>
    <property type="match status" value="1"/>
</dbReference>
<evidence type="ECO:0000313" key="13">
    <source>
        <dbReference type="Proteomes" id="UP000199400"/>
    </source>
</evidence>
<dbReference type="InterPro" id="IPR011032">
    <property type="entry name" value="GroES-like_sf"/>
</dbReference>
<dbReference type="InterPro" id="IPR020843">
    <property type="entry name" value="ER"/>
</dbReference>
<organism evidence="12 13">
    <name type="scientific">Nannocystis exedens</name>
    <dbReference type="NCBI Taxonomy" id="54"/>
    <lineage>
        <taxon>Bacteria</taxon>
        <taxon>Pseudomonadati</taxon>
        <taxon>Myxococcota</taxon>
        <taxon>Polyangia</taxon>
        <taxon>Nannocystales</taxon>
        <taxon>Nannocystaceae</taxon>
        <taxon>Nannocystis</taxon>
    </lineage>
</organism>
<dbReference type="STRING" id="54.SAMN02745121_07069"/>
<dbReference type="SUPFAM" id="SSF51735">
    <property type="entry name" value="NAD(P)-binding Rossmann-fold domains"/>
    <property type="match status" value="1"/>
</dbReference>
<keyword evidence="13" id="KW-1185">Reference proteome</keyword>
<protein>
    <recommendedName>
        <fullName evidence="9">enoyl-[acyl-carrier-protein] reductase</fullName>
        <ecNumber evidence="9">1.3.1.104</ecNumber>
    </recommendedName>
</protein>
<dbReference type="GO" id="GO:0006633">
    <property type="term" value="P:fatty acid biosynthetic process"/>
    <property type="evidence" value="ECO:0007669"/>
    <property type="project" value="UniProtKB-KW"/>
</dbReference>
<feature type="domain" description="Enoyl reductase (ER)" evidence="11">
    <location>
        <begin position="10"/>
        <end position="321"/>
    </location>
</feature>
<keyword evidence="5" id="KW-0809">Transit peptide</keyword>
<dbReference type="EC" id="1.3.1.104" evidence="9"/>
<evidence type="ECO:0000256" key="4">
    <source>
        <dbReference type="ARBA" id="ARBA00022857"/>
    </source>
</evidence>
<dbReference type="SMART" id="SM00829">
    <property type="entry name" value="PKS_ER"/>
    <property type="match status" value="1"/>
</dbReference>
<evidence type="ECO:0000256" key="5">
    <source>
        <dbReference type="ARBA" id="ARBA00022946"/>
    </source>
</evidence>
<evidence type="ECO:0000313" key="12">
    <source>
        <dbReference type="EMBL" id="SFF12736.1"/>
    </source>
</evidence>
<keyword evidence="4" id="KW-0521">NADP</keyword>
<gene>
    <name evidence="12" type="ORF">SAMN02745121_07069</name>
</gene>
<dbReference type="Gene3D" id="3.40.50.720">
    <property type="entry name" value="NAD(P)-binding Rossmann-like Domain"/>
    <property type="match status" value="1"/>
</dbReference>
<evidence type="ECO:0000256" key="3">
    <source>
        <dbReference type="ARBA" id="ARBA00022832"/>
    </source>
</evidence>
<keyword evidence="3" id="KW-0276">Fatty acid metabolism</keyword>
<keyword evidence="6" id="KW-0560">Oxidoreductase</keyword>
<evidence type="ECO:0000256" key="2">
    <source>
        <dbReference type="ARBA" id="ARBA00022516"/>
    </source>
</evidence>
<accession>A0A1I2G7K5</accession>
<sequence length="325" mass="33859">MRAVQFSRFGAPDEVAEVVDLPELSPPGPGQAAVEFLAAPINPADLLNLRGQYGIVPTLPAIAGIEGVGVVTATGPGVDHVRVGDRVLLGGGTWRQRHLLSAAGLFALPPGLPNEQLAMLTVNPLTARALIHDAQLQPGQWVIKNAANSGVGRAFFTLAKKAGARGIAVVRRPGLEDTLKGWGAEVVLVDGPDLAERVKAVVGDGSLPYAVDAVGGSATARLGAAVSPGGVVVNYGLLSGEPCHLSGVDLVFRGVVLRGFWLATWFQQTPREGVVKAFAELIDLLAAGELTTPIEATYPLEHVRDALRHAEKPARDGKVLLVAKP</sequence>
<dbReference type="PANTHER" id="PTHR43981:SF2">
    <property type="entry name" value="ENOYL-[ACYL-CARRIER-PROTEIN] REDUCTASE, MITOCHONDRIAL"/>
    <property type="match status" value="1"/>
</dbReference>
<comment type="similarity">
    <text evidence="1">Belongs to the zinc-containing alcohol dehydrogenase family. Quinone oxidoreductase subfamily.</text>
</comment>
<proteinExistence type="inferred from homology"/>
<comment type="catalytic activity">
    <reaction evidence="10">
        <text>a 2,3-saturated acyl-[ACP] + NADP(+) = a (2E)-enoyl-[ACP] + NADPH + H(+)</text>
        <dbReference type="Rhea" id="RHEA:22564"/>
        <dbReference type="Rhea" id="RHEA-COMP:9925"/>
        <dbReference type="Rhea" id="RHEA-COMP:9926"/>
        <dbReference type="ChEBI" id="CHEBI:15378"/>
        <dbReference type="ChEBI" id="CHEBI:57783"/>
        <dbReference type="ChEBI" id="CHEBI:58349"/>
        <dbReference type="ChEBI" id="CHEBI:78784"/>
        <dbReference type="ChEBI" id="CHEBI:78785"/>
        <dbReference type="EC" id="1.3.1.104"/>
    </reaction>
</comment>
<evidence type="ECO:0000256" key="6">
    <source>
        <dbReference type="ARBA" id="ARBA00023002"/>
    </source>
</evidence>
<dbReference type="Gene3D" id="3.90.180.10">
    <property type="entry name" value="Medium-chain alcohol dehydrogenases, catalytic domain"/>
    <property type="match status" value="1"/>
</dbReference>
<name>A0A1I2G7K5_9BACT</name>
<dbReference type="SUPFAM" id="SSF50129">
    <property type="entry name" value="GroES-like"/>
    <property type="match status" value="1"/>
</dbReference>
<evidence type="ECO:0000256" key="10">
    <source>
        <dbReference type="ARBA" id="ARBA00048843"/>
    </source>
</evidence>
<dbReference type="EMBL" id="FOMX01000030">
    <property type="protein sequence ID" value="SFF12736.1"/>
    <property type="molecule type" value="Genomic_DNA"/>
</dbReference>
<evidence type="ECO:0000256" key="8">
    <source>
        <dbReference type="ARBA" id="ARBA00023160"/>
    </source>
</evidence>
<keyword evidence="7" id="KW-0443">Lipid metabolism</keyword>
<dbReference type="Proteomes" id="UP000199400">
    <property type="component" value="Unassembled WGS sequence"/>
</dbReference>
<reference evidence="13" key="1">
    <citation type="submission" date="2016-10" db="EMBL/GenBank/DDBJ databases">
        <authorList>
            <person name="Varghese N."/>
            <person name="Submissions S."/>
        </authorList>
    </citation>
    <scope>NUCLEOTIDE SEQUENCE [LARGE SCALE GENOMIC DNA]</scope>
    <source>
        <strain evidence="13">ATCC 25963</strain>
    </source>
</reference>
<evidence type="ECO:0000256" key="7">
    <source>
        <dbReference type="ARBA" id="ARBA00023098"/>
    </source>
</evidence>
<keyword evidence="2" id="KW-0444">Lipid biosynthesis</keyword>